<dbReference type="InterPro" id="IPR028098">
    <property type="entry name" value="Glyco_trans_4-like_N"/>
</dbReference>
<protein>
    <submittedName>
        <fullName evidence="3">Colanic acid biosynthesis glycosyltransferase WcaL</fullName>
    </submittedName>
</protein>
<dbReference type="GO" id="GO:0016757">
    <property type="term" value="F:glycosyltransferase activity"/>
    <property type="evidence" value="ECO:0007669"/>
    <property type="project" value="InterPro"/>
</dbReference>
<proteinExistence type="predicted"/>
<dbReference type="Pfam" id="PF13439">
    <property type="entry name" value="Glyco_transf_4"/>
    <property type="match status" value="1"/>
</dbReference>
<dbReference type="OrthoDB" id="503519at2"/>
<organism evidence="3 4">
    <name type="scientific">Phormidium tenue NIES-30</name>
    <dbReference type="NCBI Taxonomy" id="549789"/>
    <lineage>
        <taxon>Bacteria</taxon>
        <taxon>Bacillati</taxon>
        <taxon>Cyanobacteriota</taxon>
        <taxon>Cyanophyceae</taxon>
        <taxon>Oscillatoriophycideae</taxon>
        <taxon>Oscillatoriales</taxon>
        <taxon>Oscillatoriaceae</taxon>
        <taxon>Phormidium</taxon>
    </lineage>
</organism>
<dbReference type="Pfam" id="PF00534">
    <property type="entry name" value="Glycos_transf_1"/>
    <property type="match status" value="1"/>
</dbReference>
<reference evidence="3 4" key="1">
    <citation type="submission" date="2016-11" db="EMBL/GenBank/DDBJ databases">
        <title>Draft Genome Sequences of Nine Cyanobacterial Strains from Diverse Habitats.</title>
        <authorList>
            <person name="Zhu T."/>
            <person name="Hou S."/>
            <person name="Lu X."/>
            <person name="Hess W.R."/>
        </authorList>
    </citation>
    <scope>NUCLEOTIDE SEQUENCE [LARGE SCALE GENOMIC DNA]</scope>
    <source>
        <strain evidence="3 4">NIES-30</strain>
    </source>
</reference>
<dbReference type="Gene3D" id="3.40.50.2000">
    <property type="entry name" value="Glycogen Phosphorylase B"/>
    <property type="match status" value="2"/>
</dbReference>
<sequence>MSPIAYVVKRYPRYSETFIVNEILAHEAAGIEIHIFALRPPSDTHFQDKIARVRASVTYLQKPDRGRRNPSIDTLNPNAATYFWSELKEAAQVLPDLWGKLSYAAEERSSVVYQAVWLAQEIRQRGITHLHAHFGSVATSVARLAAHFAEVPYSFTAHAKDIFHESVDPDDLRRKLRDAASVVTVSDYNVAYLREQFGADASRVRRIYNGMDLSELRYQAPTERSPTILSVCRLVEKKGLTHLIDACALLRQWGVEFSCQIVGTGPLERELRSQIQALHLDDWVDILGPRPQQEVFGLMQQAAVFAAPYVIGSDGNRDGLPTALLEAMALGTPCVATDVTGIPEIIRHGDTGLLVDQGDSAGLAAALRRLLMDGALRDSVAAQARSLIEAEFDIARNAAELRSHFQPAPQLQEV</sequence>
<dbReference type="STRING" id="549789.NIES30_04750"/>
<dbReference type="AlphaFoldDB" id="A0A1U7J947"/>
<keyword evidence="4" id="KW-1185">Reference proteome</keyword>
<feature type="domain" description="Glycosyl transferase family 1" evidence="1">
    <location>
        <begin position="223"/>
        <end position="385"/>
    </location>
</feature>
<feature type="domain" description="Glycosyltransferase subfamily 4-like N-terminal" evidence="2">
    <location>
        <begin position="111"/>
        <end position="214"/>
    </location>
</feature>
<dbReference type="PANTHER" id="PTHR45947:SF14">
    <property type="entry name" value="SLL1723 PROTEIN"/>
    <property type="match status" value="1"/>
</dbReference>
<dbReference type="Proteomes" id="UP000185557">
    <property type="component" value="Unassembled WGS sequence"/>
</dbReference>
<evidence type="ECO:0000313" key="3">
    <source>
        <dbReference type="EMBL" id="OKH50020.1"/>
    </source>
</evidence>
<dbReference type="InterPro" id="IPR001296">
    <property type="entry name" value="Glyco_trans_1"/>
</dbReference>
<dbReference type="RefSeq" id="WP_073607260.1">
    <property type="nucleotide sequence ID" value="NZ_MRCG01000002.1"/>
</dbReference>
<evidence type="ECO:0000259" key="1">
    <source>
        <dbReference type="Pfam" id="PF00534"/>
    </source>
</evidence>
<dbReference type="SUPFAM" id="SSF53756">
    <property type="entry name" value="UDP-Glycosyltransferase/glycogen phosphorylase"/>
    <property type="match status" value="1"/>
</dbReference>
<comment type="caution">
    <text evidence="3">The sequence shown here is derived from an EMBL/GenBank/DDBJ whole genome shotgun (WGS) entry which is preliminary data.</text>
</comment>
<dbReference type="InterPro" id="IPR050194">
    <property type="entry name" value="Glycosyltransferase_grp1"/>
</dbReference>
<keyword evidence="3" id="KW-0808">Transferase</keyword>
<dbReference type="PANTHER" id="PTHR45947">
    <property type="entry name" value="SULFOQUINOVOSYL TRANSFERASE SQD2"/>
    <property type="match status" value="1"/>
</dbReference>
<dbReference type="EMBL" id="MRCG01000002">
    <property type="protein sequence ID" value="OKH50020.1"/>
    <property type="molecule type" value="Genomic_DNA"/>
</dbReference>
<evidence type="ECO:0000259" key="2">
    <source>
        <dbReference type="Pfam" id="PF13439"/>
    </source>
</evidence>
<dbReference type="CDD" id="cd03801">
    <property type="entry name" value="GT4_PimA-like"/>
    <property type="match status" value="1"/>
</dbReference>
<accession>A0A1U7J947</accession>
<evidence type="ECO:0000313" key="4">
    <source>
        <dbReference type="Proteomes" id="UP000185557"/>
    </source>
</evidence>
<name>A0A1U7J947_9CYAN</name>
<gene>
    <name evidence="3" type="ORF">NIES30_04750</name>
</gene>